<sequence length="280" mass="31070">MKLGMHASAWKDWRDDNATAAIRETKRLGLDFVEIPLTSHEGLRAVAIANNLKEAGLQAVTSALITNQSFDITSEFSENRAAGIDFLKKCVRLTSEIGADFFGGVLYGPHMKLSTGRPSEELMHRAASGLREVAHYAKELGITLGLEPINRYETCLVNTCEQALKLIRLIGEPNVKVHLDTYHMNIEEKNVSGAIRQAGSLLGHIHLNESDWGIPGTAHTDWQGIFGALQEINYAGYASLECVIELDGGYVWRQLAPDNRTLAEEGIRFLKGMRDQYFRS</sequence>
<dbReference type="InterPro" id="IPR050417">
    <property type="entry name" value="Sugar_Epim/Isomerase"/>
</dbReference>
<dbReference type="GO" id="GO:0016853">
    <property type="term" value="F:isomerase activity"/>
    <property type="evidence" value="ECO:0007669"/>
    <property type="project" value="UniProtKB-KW"/>
</dbReference>
<evidence type="ECO:0000256" key="1">
    <source>
        <dbReference type="ARBA" id="ARBA00023235"/>
    </source>
</evidence>
<dbReference type="SUPFAM" id="SSF51658">
    <property type="entry name" value="Xylose isomerase-like"/>
    <property type="match status" value="1"/>
</dbReference>
<dbReference type="InterPro" id="IPR013022">
    <property type="entry name" value="Xyl_isomerase-like_TIM-brl"/>
</dbReference>
<name>A0A398CPN7_9BACL</name>
<accession>A0A398CPN7</accession>
<evidence type="ECO:0000259" key="2">
    <source>
        <dbReference type="Pfam" id="PF01261"/>
    </source>
</evidence>
<keyword evidence="4" id="KW-1185">Reference proteome</keyword>
<dbReference type="Pfam" id="PF01261">
    <property type="entry name" value="AP_endonuc_2"/>
    <property type="match status" value="1"/>
</dbReference>
<protein>
    <submittedName>
        <fullName evidence="3">Sugar phosphate isomerase/epimerase</fullName>
    </submittedName>
</protein>
<dbReference type="Gene3D" id="3.20.20.150">
    <property type="entry name" value="Divalent-metal-dependent TIM barrel enzymes"/>
    <property type="match status" value="1"/>
</dbReference>
<reference evidence="3 4" key="1">
    <citation type="submission" date="2018-09" db="EMBL/GenBank/DDBJ databases">
        <title>Cohnella cavernae sp. nov., isolated from a karst cave.</title>
        <authorList>
            <person name="Zhu H."/>
        </authorList>
    </citation>
    <scope>NUCLEOTIDE SEQUENCE [LARGE SCALE GENOMIC DNA]</scope>
    <source>
        <strain evidence="3 4">K2E09-144</strain>
    </source>
</reference>
<gene>
    <name evidence="3" type="ORF">D3H35_25485</name>
</gene>
<dbReference type="PANTHER" id="PTHR43489:SF7">
    <property type="entry name" value="3-DEHYDRO-D-GULOSIDE 4-EPIMERASE-RELATED"/>
    <property type="match status" value="1"/>
</dbReference>
<evidence type="ECO:0000313" key="4">
    <source>
        <dbReference type="Proteomes" id="UP000266340"/>
    </source>
</evidence>
<proteinExistence type="predicted"/>
<dbReference type="AlphaFoldDB" id="A0A398CPN7"/>
<dbReference type="RefSeq" id="WP_119151985.1">
    <property type="nucleotide sequence ID" value="NZ_JBHSOV010000021.1"/>
</dbReference>
<evidence type="ECO:0000313" key="3">
    <source>
        <dbReference type="EMBL" id="RIE00924.1"/>
    </source>
</evidence>
<dbReference type="PANTHER" id="PTHR43489">
    <property type="entry name" value="ISOMERASE"/>
    <property type="match status" value="1"/>
</dbReference>
<dbReference type="Proteomes" id="UP000266340">
    <property type="component" value="Unassembled WGS sequence"/>
</dbReference>
<keyword evidence="1 3" id="KW-0413">Isomerase</keyword>
<dbReference type="OrthoDB" id="9814946at2"/>
<comment type="caution">
    <text evidence="3">The sequence shown here is derived from an EMBL/GenBank/DDBJ whole genome shotgun (WGS) entry which is preliminary data.</text>
</comment>
<organism evidence="3 4">
    <name type="scientific">Cohnella faecalis</name>
    <dbReference type="NCBI Taxonomy" id="2315694"/>
    <lineage>
        <taxon>Bacteria</taxon>
        <taxon>Bacillati</taxon>
        <taxon>Bacillota</taxon>
        <taxon>Bacilli</taxon>
        <taxon>Bacillales</taxon>
        <taxon>Paenibacillaceae</taxon>
        <taxon>Cohnella</taxon>
    </lineage>
</organism>
<feature type="domain" description="Xylose isomerase-like TIM barrel" evidence="2">
    <location>
        <begin position="23"/>
        <end position="271"/>
    </location>
</feature>
<dbReference type="InterPro" id="IPR036237">
    <property type="entry name" value="Xyl_isomerase-like_sf"/>
</dbReference>
<dbReference type="EMBL" id="QXJM01000042">
    <property type="protein sequence ID" value="RIE00924.1"/>
    <property type="molecule type" value="Genomic_DNA"/>
</dbReference>